<organism evidence="2 3">
    <name type="scientific">Cyphomyrmex costatus</name>
    <dbReference type="NCBI Taxonomy" id="456900"/>
    <lineage>
        <taxon>Eukaryota</taxon>
        <taxon>Metazoa</taxon>
        <taxon>Ecdysozoa</taxon>
        <taxon>Arthropoda</taxon>
        <taxon>Hexapoda</taxon>
        <taxon>Insecta</taxon>
        <taxon>Pterygota</taxon>
        <taxon>Neoptera</taxon>
        <taxon>Endopterygota</taxon>
        <taxon>Hymenoptera</taxon>
        <taxon>Apocrita</taxon>
        <taxon>Aculeata</taxon>
        <taxon>Formicoidea</taxon>
        <taxon>Formicidae</taxon>
        <taxon>Myrmicinae</taxon>
        <taxon>Cyphomyrmex</taxon>
    </lineage>
</organism>
<dbReference type="Proteomes" id="UP000078542">
    <property type="component" value="Unassembled WGS sequence"/>
</dbReference>
<evidence type="ECO:0000259" key="1">
    <source>
        <dbReference type="PROSITE" id="PS50835"/>
    </source>
</evidence>
<evidence type="ECO:0000313" key="3">
    <source>
        <dbReference type="Proteomes" id="UP000078542"/>
    </source>
</evidence>
<dbReference type="EMBL" id="KQ978271">
    <property type="protein sequence ID" value="KYM95798.1"/>
    <property type="molecule type" value="Genomic_DNA"/>
</dbReference>
<protein>
    <recommendedName>
        <fullName evidence="1">Ig-like domain-containing protein</fullName>
    </recommendedName>
</protein>
<feature type="non-terminal residue" evidence="2">
    <location>
        <position position="1"/>
    </location>
</feature>
<dbReference type="InterPro" id="IPR013783">
    <property type="entry name" value="Ig-like_fold"/>
</dbReference>
<dbReference type="PANTHER" id="PTHR21261:SF15">
    <property type="entry name" value="BEATEN PATH IIIA, ISOFORM D-RELATED"/>
    <property type="match status" value="1"/>
</dbReference>
<feature type="domain" description="Ig-like" evidence="1">
    <location>
        <begin position="63"/>
        <end position="123"/>
    </location>
</feature>
<dbReference type="InterPro" id="IPR007110">
    <property type="entry name" value="Ig-like_dom"/>
</dbReference>
<sequence>RSARNARAGCRRGWKVARKTSYCNYWPQHAALWGYEFNHRRSASFVETPTSRSLLAAPPQRGPEITGLSMHYAVGENVTANCTAWPSVPKANLRWTINGEPVKYLSAFPVLVNFSVHCIDVLH</sequence>
<name>A0A151I9S8_9HYME</name>
<dbReference type="AlphaFoldDB" id="A0A151I9S8"/>
<reference evidence="2 3" key="1">
    <citation type="submission" date="2016-03" db="EMBL/GenBank/DDBJ databases">
        <title>Cyphomyrmex costatus WGS genome.</title>
        <authorList>
            <person name="Nygaard S."/>
            <person name="Hu H."/>
            <person name="Boomsma J."/>
            <person name="Zhang G."/>
        </authorList>
    </citation>
    <scope>NUCLEOTIDE SEQUENCE [LARGE SCALE GENOMIC DNA]</scope>
    <source>
        <strain evidence="2">MS0001</strain>
        <tissue evidence="2">Whole body</tissue>
    </source>
</reference>
<keyword evidence="3" id="KW-1185">Reference proteome</keyword>
<dbReference type="Gene3D" id="2.60.40.10">
    <property type="entry name" value="Immunoglobulins"/>
    <property type="match status" value="1"/>
</dbReference>
<evidence type="ECO:0000313" key="2">
    <source>
        <dbReference type="EMBL" id="KYM95798.1"/>
    </source>
</evidence>
<dbReference type="SUPFAM" id="SSF48726">
    <property type="entry name" value="Immunoglobulin"/>
    <property type="match status" value="1"/>
</dbReference>
<gene>
    <name evidence="2" type="ORF">ALC62_13549</name>
</gene>
<accession>A0A151I9S8</accession>
<proteinExistence type="predicted"/>
<dbReference type="PROSITE" id="PS50835">
    <property type="entry name" value="IG_LIKE"/>
    <property type="match status" value="1"/>
</dbReference>
<dbReference type="InterPro" id="IPR036179">
    <property type="entry name" value="Ig-like_dom_sf"/>
</dbReference>
<dbReference type="PANTHER" id="PTHR21261">
    <property type="entry name" value="BEAT PROTEIN"/>
    <property type="match status" value="1"/>
</dbReference>